<dbReference type="RefSeq" id="WP_220299588.1">
    <property type="nucleotide sequence ID" value="NZ_JAEUAW010000003.1"/>
</dbReference>
<keyword evidence="1" id="KW-1133">Transmembrane helix</keyword>
<comment type="caution">
    <text evidence="2">The sequence shown here is derived from an EMBL/GenBank/DDBJ whole genome shotgun (WGS) entry which is preliminary data.</text>
</comment>
<evidence type="ECO:0000256" key="1">
    <source>
        <dbReference type="SAM" id="Phobius"/>
    </source>
</evidence>
<evidence type="ECO:0000313" key="3">
    <source>
        <dbReference type="Proteomes" id="UP001196843"/>
    </source>
</evidence>
<dbReference type="Pfam" id="PF12679">
    <property type="entry name" value="ABC2_membrane_2"/>
    <property type="match status" value="1"/>
</dbReference>
<proteinExistence type="predicted"/>
<feature type="transmembrane region" description="Helical" evidence="1">
    <location>
        <begin position="162"/>
        <end position="187"/>
    </location>
</feature>
<keyword evidence="3" id="KW-1185">Reference proteome</keyword>
<feature type="transmembrane region" description="Helical" evidence="1">
    <location>
        <begin position="45"/>
        <end position="69"/>
    </location>
</feature>
<keyword evidence="1" id="KW-0812">Transmembrane</keyword>
<sequence>MTTVTQTPAPVPAVPTRVADSPYRLSFGHLLRSEWIKITSVRSTWWSLGVAAALSVAISMMIAGASSSFGPGFPAVSAILMPTQFTMLVAGILGAIVITGEYSTGMIRSSLTAEPRRGAVLAAKATVVAVLMAVVTAVTYAISIAATAPLLTEGIDWSEPSLAIVPLAYGVLSMVVFTLIGLGFGFIVRNGAGAIAATVGVLFVLPIVVQMFAMAGEGWRWIVDLGQYLPMNAASTLTSPGGDDIVPALLALIGWTVVPLVIGWGVLRTRDA</sequence>
<dbReference type="Proteomes" id="UP001196843">
    <property type="component" value="Unassembled WGS sequence"/>
</dbReference>
<dbReference type="EMBL" id="JAEUAW010000003">
    <property type="protein sequence ID" value="MBW9092842.1"/>
    <property type="molecule type" value="Genomic_DNA"/>
</dbReference>
<feature type="transmembrane region" description="Helical" evidence="1">
    <location>
        <begin position="119"/>
        <end position="142"/>
    </location>
</feature>
<gene>
    <name evidence="2" type="ORF">JNB62_04005</name>
</gene>
<feature type="transmembrane region" description="Helical" evidence="1">
    <location>
        <begin position="75"/>
        <end position="98"/>
    </location>
</feature>
<dbReference type="PANTHER" id="PTHR37305">
    <property type="entry name" value="INTEGRAL MEMBRANE PROTEIN-RELATED"/>
    <property type="match status" value="1"/>
</dbReference>
<organism evidence="2 3">
    <name type="scientific">Microbacterium jejuense</name>
    <dbReference type="NCBI Taxonomy" id="1263637"/>
    <lineage>
        <taxon>Bacteria</taxon>
        <taxon>Bacillati</taxon>
        <taxon>Actinomycetota</taxon>
        <taxon>Actinomycetes</taxon>
        <taxon>Micrococcales</taxon>
        <taxon>Microbacteriaceae</taxon>
        <taxon>Microbacterium</taxon>
    </lineage>
</organism>
<name>A0ABS7HIW5_9MICO</name>
<keyword evidence="1" id="KW-0472">Membrane</keyword>
<reference evidence="2 3" key="1">
    <citation type="journal article" date="2021" name="MBio">
        <title>Poor Competitiveness of Bradyrhizobium in Pigeon Pea Root Colonization in Indian Soils.</title>
        <authorList>
            <person name="Chalasani D."/>
            <person name="Basu A."/>
            <person name="Pullabhotla S.V.S.R.N."/>
            <person name="Jorrin B."/>
            <person name="Neal A.L."/>
            <person name="Poole P.S."/>
            <person name="Podile A.R."/>
            <person name="Tkacz A."/>
        </authorList>
    </citation>
    <scope>NUCLEOTIDE SEQUENCE [LARGE SCALE GENOMIC DNA]</scope>
    <source>
        <strain evidence="2 3">HU14</strain>
    </source>
</reference>
<accession>A0ABS7HIW5</accession>
<protein>
    <submittedName>
        <fullName evidence="2">ABC transporter permease subunit</fullName>
    </submittedName>
</protein>
<dbReference type="PANTHER" id="PTHR37305:SF1">
    <property type="entry name" value="MEMBRANE PROTEIN"/>
    <property type="match status" value="1"/>
</dbReference>
<evidence type="ECO:0000313" key="2">
    <source>
        <dbReference type="EMBL" id="MBW9092842.1"/>
    </source>
</evidence>
<feature type="transmembrane region" description="Helical" evidence="1">
    <location>
        <begin position="245"/>
        <end position="267"/>
    </location>
</feature>
<feature type="transmembrane region" description="Helical" evidence="1">
    <location>
        <begin position="194"/>
        <end position="215"/>
    </location>
</feature>